<name>A0ABV4WB63_9GAMM</name>
<proteinExistence type="predicted"/>
<sequence>MLMTIITFLIGLVGALLVAFGAWLVFPPAGYIVGGLLCLMWSFMSARALALQDFQARQKARGDS</sequence>
<protein>
    <submittedName>
        <fullName evidence="2">Uncharacterized protein</fullName>
    </submittedName>
</protein>
<keyword evidence="1" id="KW-1133">Transmembrane helix</keyword>
<evidence type="ECO:0000256" key="1">
    <source>
        <dbReference type="SAM" id="Phobius"/>
    </source>
</evidence>
<keyword evidence="1" id="KW-0472">Membrane</keyword>
<reference evidence="2 3" key="1">
    <citation type="submission" date="2024-09" db="EMBL/GenBank/DDBJ databases">
        <title>Draft genome sequences of 6 high pH adapted Marinobacter shengliensis sp. isolated from Mariana forearc serpentinite mud volcanoes.</title>
        <authorList>
            <person name="Elkassas S."/>
            <person name="Serres M."/>
            <person name="Michael N."/>
            <person name="Amina P."/>
            <person name="Teodora Z."/>
            <person name="Julie H."/>
        </authorList>
    </citation>
    <scope>NUCLEOTIDE SEQUENCE [LARGE SCALE GENOMIC DNA]</scope>
    <source>
        <strain evidence="2 3">EB4</strain>
    </source>
</reference>
<evidence type="ECO:0000313" key="2">
    <source>
        <dbReference type="EMBL" id="MFB2717425.1"/>
    </source>
</evidence>
<dbReference type="EMBL" id="JBHFLD010000033">
    <property type="protein sequence ID" value="MFB2717425.1"/>
    <property type="molecule type" value="Genomic_DNA"/>
</dbReference>
<gene>
    <name evidence="2" type="ORF">ACE05E_18255</name>
</gene>
<comment type="caution">
    <text evidence="2">The sequence shown here is derived from an EMBL/GenBank/DDBJ whole genome shotgun (WGS) entry which is preliminary data.</text>
</comment>
<dbReference type="RefSeq" id="WP_374815724.1">
    <property type="nucleotide sequence ID" value="NZ_JBHFLD010000033.1"/>
</dbReference>
<keyword evidence="1" id="KW-0812">Transmembrane</keyword>
<accession>A0ABV4WB63</accession>
<evidence type="ECO:0000313" key="3">
    <source>
        <dbReference type="Proteomes" id="UP001576762"/>
    </source>
</evidence>
<organism evidence="2 3">
    <name type="scientific">Marinobacter shengliensis</name>
    <dbReference type="NCBI Taxonomy" id="1389223"/>
    <lineage>
        <taxon>Bacteria</taxon>
        <taxon>Pseudomonadati</taxon>
        <taxon>Pseudomonadota</taxon>
        <taxon>Gammaproteobacteria</taxon>
        <taxon>Pseudomonadales</taxon>
        <taxon>Marinobacteraceae</taxon>
        <taxon>Marinobacter</taxon>
    </lineage>
</organism>
<keyword evidence="3" id="KW-1185">Reference proteome</keyword>
<dbReference type="Proteomes" id="UP001576762">
    <property type="component" value="Unassembled WGS sequence"/>
</dbReference>
<feature type="transmembrane region" description="Helical" evidence="1">
    <location>
        <begin position="31"/>
        <end position="51"/>
    </location>
</feature>